<proteinExistence type="predicted"/>
<dbReference type="OrthoDB" id="1523307at2"/>
<reference evidence="2" key="1">
    <citation type="submission" date="2017-04" db="EMBL/GenBank/DDBJ databases">
        <authorList>
            <person name="Varghese N."/>
            <person name="Submissions S."/>
        </authorList>
    </citation>
    <scope>NUCLEOTIDE SEQUENCE [LARGE SCALE GENOMIC DNA]</scope>
    <source>
        <strain evidence="2">DSM 4125</strain>
    </source>
</reference>
<dbReference type="RefSeq" id="WP_085515991.1">
    <property type="nucleotide sequence ID" value="NZ_FXAW01000001.1"/>
</dbReference>
<keyword evidence="2" id="KW-1185">Reference proteome</keyword>
<dbReference type="EMBL" id="FXAW01000001">
    <property type="protein sequence ID" value="SMG18258.1"/>
    <property type="molecule type" value="Genomic_DNA"/>
</dbReference>
<protein>
    <submittedName>
        <fullName evidence="1">Uncharacterized protein</fullName>
    </submittedName>
</protein>
<accession>A0A1X7IT77</accession>
<sequence length="238" mass="28126">MKKLADDWITQGSLDFEYKKYILLAYLQQVGNSFEQHKLYPTFAELLMHYNNAFQLKAGKQKLWKSFPKELTQIDLKNFRMFFESKIEEDHQLKELEDILDFTIDSLKSHITIGKDIFDEVEKHLIIEPVGVKALEENEGLLLIDPQYDPFYHIYQYRITIFEAAEEKFRGLQTVFIDKVKKSIGTTLEQLKIQVLKNIRLVSNYSAFRVVAMQPYPYEETLLPIVKRSFSGYLEHNL</sequence>
<gene>
    <name evidence="1" type="ORF">SAMN05661096_01048</name>
</gene>
<dbReference type="AlphaFoldDB" id="A0A1X7IT77"/>
<dbReference type="Proteomes" id="UP000193804">
    <property type="component" value="Unassembled WGS sequence"/>
</dbReference>
<evidence type="ECO:0000313" key="1">
    <source>
        <dbReference type="EMBL" id="SMG18258.1"/>
    </source>
</evidence>
<dbReference type="STRING" id="1028.SAMN05661096_01048"/>
<organism evidence="1 2">
    <name type="scientific">Marivirga sericea</name>
    <dbReference type="NCBI Taxonomy" id="1028"/>
    <lineage>
        <taxon>Bacteria</taxon>
        <taxon>Pseudomonadati</taxon>
        <taxon>Bacteroidota</taxon>
        <taxon>Cytophagia</taxon>
        <taxon>Cytophagales</taxon>
        <taxon>Marivirgaceae</taxon>
        <taxon>Marivirga</taxon>
    </lineage>
</organism>
<name>A0A1X7IT77_9BACT</name>
<evidence type="ECO:0000313" key="2">
    <source>
        <dbReference type="Proteomes" id="UP000193804"/>
    </source>
</evidence>